<evidence type="ECO:0000259" key="3">
    <source>
        <dbReference type="Pfam" id="PF13960"/>
    </source>
</evidence>
<dbReference type="EMBL" id="BQNB010018227">
    <property type="protein sequence ID" value="GJT72114.1"/>
    <property type="molecule type" value="Genomic_DNA"/>
</dbReference>
<reference evidence="4" key="2">
    <citation type="submission" date="2022-01" db="EMBL/GenBank/DDBJ databases">
        <authorList>
            <person name="Yamashiro T."/>
            <person name="Shiraishi A."/>
            <person name="Satake H."/>
            <person name="Nakayama K."/>
        </authorList>
    </citation>
    <scope>NUCLEOTIDE SEQUENCE</scope>
</reference>
<accession>A0ABQ5G944</accession>
<feature type="compositionally biased region" description="Basic and acidic residues" evidence="1">
    <location>
        <begin position="632"/>
        <end position="651"/>
    </location>
</feature>
<feature type="domain" description="DUF4216" evidence="2">
    <location>
        <begin position="698"/>
        <end position="759"/>
    </location>
</feature>
<feature type="domain" description="DUF4218" evidence="3">
    <location>
        <begin position="555"/>
        <end position="590"/>
    </location>
</feature>
<name>A0ABQ5G944_9ASTR</name>
<dbReference type="Pfam" id="PF02992">
    <property type="entry name" value="Transposase_21"/>
    <property type="match status" value="1"/>
</dbReference>
<dbReference type="PANTHER" id="PTHR10775">
    <property type="entry name" value="OS08G0208400 PROTEIN"/>
    <property type="match status" value="1"/>
</dbReference>
<evidence type="ECO:0000313" key="4">
    <source>
        <dbReference type="EMBL" id="GJT72114.1"/>
    </source>
</evidence>
<evidence type="ECO:0000313" key="5">
    <source>
        <dbReference type="Proteomes" id="UP001151760"/>
    </source>
</evidence>
<comment type="caution">
    <text evidence="4">The sequence shown here is derived from an EMBL/GenBank/DDBJ whole genome shotgun (WGS) entry which is preliminary data.</text>
</comment>
<dbReference type="Pfam" id="PF13952">
    <property type="entry name" value="DUF4216"/>
    <property type="match status" value="1"/>
</dbReference>
<dbReference type="Proteomes" id="UP001151760">
    <property type="component" value="Unassembled WGS sequence"/>
</dbReference>
<dbReference type="Pfam" id="PF13960">
    <property type="entry name" value="DUF4218"/>
    <property type="match status" value="1"/>
</dbReference>
<feature type="region of interest" description="Disordered" evidence="1">
    <location>
        <begin position="629"/>
        <end position="653"/>
    </location>
</feature>
<gene>
    <name evidence="4" type="ORF">Tco_1031400</name>
</gene>
<organism evidence="4 5">
    <name type="scientific">Tanacetum coccineum</name>
    <dbReference type="NCBI Taxonomy" id="301880"/>
    <lineage>
        <taxon>Eukaryota</taxon>
        <taxon>Viridiplantae</taxon>
        <taxon>Streptophyta</taxon>
        <taxon>Embryophyta</taxon>
        <taxon>Tracheophyta</taxon>
        <taxon>Spermatophyta</taxon>
        <taxon>Magnoliopsida</taxon>
        <taxon>eudicotyledons</taxon>
        <taxon>Gunneridae</taxon>
        <taxon>Pentapetalae</taxon>
        <taxon>asterids</taxon>
        <taxon>campanulids</taxon>
        <taxon>Asterales</taxon>
        <taxon>Asteraceae</taxon>
        <taxon>Asteroideae</taxon>
        <taxon>Anthemideae</taxon>
        <taxon>Anthemidinae</taxon>
        <taxon>Tanacetum</taxon>
    </lineage>
</organism>
<sequence>MGTNRTNRSCIDRVAAFIDYAIHNLQKMSNIDPPVEEVQFHLFKNGIDLSYTKWSKHEENDEPSISAPKPVNATTEFVDDTNFASDIPIDGPTTVEMVNATKDNFDEDYLVKFQELLLDVEKPLYKGCPDFTKLSAIVQLLNLKGKYGCFDKFFTELLGLLKKMLPAGTEMMEKTYQAKKNMKWMGSGYKKIHVCINNGLLYWKDDKDLTVCRTCRISRWKVGNKTHKVYENIPAKRTIDEKFPEIAEDPRNLRLGISAEGFDVSKGNRHHRYPGNDIDVFLEPLVDDLHTLFETGVDTYDASTKDNFNLRDVVLWTINDYPVLGTLCGCPYSGFKGCVQKKAFNEQQEFLLAPNLITGEQIYNEVQHIENKWGKGKRTNNKASENQEDTRGRGGKIQKQKRNTTEEESSSSQVNEQNGAYWKKFNIRYRKLRCWRHNFVPHCIDFMHVEKNVAESLVGTLLNVLGKTKDGVNARLDLAELGVKPELFAMQEEDKTTLPPVGYTLTNAEKDIFYETLYNIRVPQGYCSNFSSLVSLKDRKLIGLKSQDYHMLMQDKEIRLQELDKMQAELVVTLCLLEKFFPPSFFDIMVIKGHVRNRNRPEGCIAEETIEEETIEFFSEYHKSMKTIGIPPDKHETDENEEGKQLSDGKSSEVSAELFPKAHLYVERELAISKESVSETVRWISYGPCAIVVKYDAYNINGQISLFKCDWVNHRAGEVKRDTTLGYTLVDLNNLGHKVDPFILASQARQVFYVKDQIDK</sequence>
<evidence type="ECO:0000256" key="1">
    <source>
        <dbReference type="SAM" id="MobiDB-lite"/>
    </source>
</evidence>
<dbReference type="InterPro" id="IPR004242">
    <property type="entry name" value="Transposase_21"/>
</dbReference>
<feature type="region of interest" description="Disordered" evidence="1">
    <location>
        <begin position="373"/>
        <end position="415"/>
    </location>
</feature>
<dbReference type="InterPro" id="IPR025312">
    <property type="entry name" value="DUF4216"/>
</dbReference>
<keyword evidence="5" id="KW-1185">Reference proteome</keyword>
<evidence type="ECO:0000259" key="2">
    <source>
        <dbReference type="Pfam" id="PF13952"/>
    </source>
</evidence>
<proteinExistence type="predicted"/>
<reference evidence="4" key="1">
    <citation type="journal article" date="2022" name="Int. J. Mol. Sci.">
        <title>Draft Genome of Tanacetum Coccineum: Genomic Comparison of Closely Related Tanacetum-Family Plants.</title>
        <authorList>
            <person name="Yamashiro T."/>
            <person name="Shiraishi A."/>
            <person name="Nakayama K."/>
            <person name="Satake H."/>
        </authorList>
    </citation>
    <scope>NUCLEOTIDE SEQUENCE</scope>
</reference>
<dbReference type="PANTHER" id="PTHR10775:SF179">
    <property type="entry name" value="TRANSPOSON, EN_SPM-LIKE, TRANSPOSASE-ASSOCIATED DOMAIN PROTEIN"/>
    <property type="match status" value="1"/>
</dbReference>
<feature type="compositionally biased region" description="Basic residues" evidence="1">
    <location>
        <begin position="393"/>
        <end position="402"/>
    </location>
</feature>
<protein>
    <submittedName>
        <fullName evidence="4">Transposon, En/Spm-like protein</fullName>
    </submittedName>
</protein>
<dbReference type="InterPro" id="IPR025452">
    <property type="entry name" value="DUF4218"/>
</dbReference>